<dbReference type="Pfam" id="PF00491">
    <property type="entry name" value="Arginase"/>
    <property type="match status" value="1"/>
</dbReference>
<dbReference type="Gene3D" id="3.40.800.10">
    <property type="entry name" value="Ureohydrolase domain"/>
    <property type="match status" value="1"/>
</dbReference>
<keyword evidence="2" id="KW-0378">Hydrolase</keyword>
<dbReference type="GO" id="GO:0046872">
    <property type="term" value="F:metal ion binding"/>
    <property type="evidence" value="ECO:0007669"/>
    <property type="project" value="UniProtKB-KW"/>
</dbReference>
<sequence>MENFKIYNSRTVEKLIITREGETKFGEKIKFVEGFEQLKNIPAKYVLVGIPEDIGVRANRGKEGTAKAWHVALKSLLNVQSNRYSNAEDLILLGEIECREYLAKAENLGHEDPHYFEKMGDLVSQIDSAVTRVIEKIVSLGKIPIIIGGGHNNAYGNIKGSSQALKKPINILNIDAHTDLRRLEHRHSGNGFSYARKEGFLGKYRVFGVHQNYTPAYIFEQMDAAQNDQYRLFEHLVRKSSQQILTAFREELDTISQEEFGLELDVDAIRDFPSSAQTPSGFSFNMVRNFVALASEEENIKYIHICEAAPTANTEASVGKALSYFITDIISTGI</sequence>
<protein>
    <submittedName>
        <fullName evidence="7">Formimidoylglutamase</fullName>
    </submittedName>
</protein>
<keyword evidence="8" id="KW-1185">Reference proteome</keyword>
<dbReference type="PANTHER" id="PTHR11358">
    <property type="entry name" value="ARGINASE/AGMATINASE"/>
    <property type="match status" value="1"/>
</dbReference>
<evidence type="ECO:0000256" key="3">
    <source>
        <dbReference type="ARBA" id="ARBA00022808"/>
    </source>
</evidence>
<keyword evidence="4 5" id="KW-0464">Manganese</keyword>
<proteinExistence type="inferred from homology"/>
<dbReference type="RefSeq" id="WP_139067429.1">
    <property type="nucleotide sequence ID" value="NZ_CP040812.1"/>
</dbReference>
<evidence type="ECO:0000256" key="1">
    <source>
        <dbReference type="ARBA" id="ARBA00022723"/>
    </source>
</evidence>
<dbReference type="InterPro" id="IPR006035">
    <property type="entry name" value="Ureohydrolase"/>
</dbReference>
<comment type="cofactor">
    <cofactor evidence="5">
        <name>Mn(2+)</name>
        <dbReference type="ChEBI" id="CHEBI:29035"/>
    </cofactor>
    <text evidence="5">Binds 2 manganese ions per subunit.</text>
</comment>
<name>A0A5B7X8A5_9FLAO</name>
<gene>
    <name evidence="7" type="ORF">FHG64_16535</name>
</gene>
<dbReference type="KEGG" id="afla:FHG64_16535"/>
<accession>A0A5B7X8A5</accession>
<reference evidence="7 8" key="1">
    <citation type="submission" date="2019-06" db="EMBL/GenBank/DDBJ databases">
        <title>Complete genome sequence of Antarcticibacterium flavum KCTC 52984T from an Antarctic marine sediment.</title>
        <authorList>
            <person name="Lee Y.M."/>
            <person name="Shin S.C."/>
        </authorList>
    </citation>
    <scope>NUCLEOTIDE SEQUENCE [LARGE SCALE GENOMIC DNA]</scope>
    <source>
        <strain evidence="7 8">KCTC 52984</strain>
    </source>
</reference>
<dbReference type="InterPro" id="IPR023696">
    <property type="entry name" value="Ureohydrolase_dom_sf"/>
</dbReference>
<dbReference type="Proteomes" id="UP000309016">
    <property type="component" value="Chromosome"/>
</dbReference>
<feature type="binding site" evidence="5">
    <location>
        <position position="267"/>
    </location>
    <ligand>
        <name>Mn(2+)</name>
        <dbReference type="ChEBI" id="CHEBI:29035"/>
        <label>1</label>
    </ligand>
</feature>
<dbReference type="PANTHER" id="PTHR11358:SF35">
    <property type="entry name" value="FORMIMIDOYLGLUTAMASE"/>
    <property type="match status" value="1"/>
</dbReference>
<feature type="binding site" evidence="5">
    <location>
        <position position="179"/>
    </location>
    <ligand>
        <name>Mn(2+)</name>
        <dbReference type="ChEBI" id="CHEBI:29035"/>
        <label>1</label>
    </ligand>
</feature>
<dbReference type="GO" id="GO:0033389">
    <property type="term" value="P:putrescine biosynthetic process from arginine, via agmatine"/>
    <property type="evidence" value="ECO:0007669"/>
    <property type="project" value="TreeGrafter"/>
</dbReference>
<dbReference type="OrthoDB" id="9788689at2"/>
<dbReference type="SUPFAM" id="SSF52768">
    <property type="entry name" value="Arginase/deacetylase"/>
    <property type="match status" value="1"/>
</dbReference>
<evidence type="ECO:0000313" key="8">
    <source>
        <dbReference type="Proteomes" id="UP000309016"/>
    </source>
</evidence>
<organism evidence="7 8">
    <name type="scientific">Antarcticibacterium flavum</name>
    <dbReference type="NCBI Taxonomy" id="2058175"/>
    <lineage>
        <taxon>Bacteria</taxon>
        <taxon>Pseudomonadati</taxon>
        <taxon>Bacteroidota</taxon>
        <taxon>Flavobacteriia</taxon>
        <taxon>Flavobacteriales</taxon>
        <taxon>Flavobacteriaceae</taxon>
        <taxon>Antarcticibacterium</taxon>
    </lineage>
</organism>
<feature type="binding site" evidence="5">
    <location>
        <position position="151"/>
    </location>
    <ligand>
        <name>Mn(2+)</name>
        <dbReference type="ChEBI" id="CHEBI:29035"/>
        <label>1</label>
    </ligand>
</feature>
<evidence type="ECO:0000256" key="6">
    <source>
        <dbReference type="PROSITE-ProRule" id="PRU00742"/>
    </source>
</evidence>
<comment type="similarity">
    <text evidence="6">Belongs to the arginase family.</text>
</comment>
<feature type="binding site" evidence="5">
    <location>
        <position position="265"/>
    </location>
    <ligand>
        <name>Mn(2+)</name>
        <dbReference type="ChEBI" id="CHEBI:29035"/>
        <label>1</label>
    </ligand>
</feature>
<evidence type="ECO:0000256" key="4">
    <source>
        <dbReference type="ARBA" id="ARBA00023211"/>
    </source>
</evidence>
<dbReference type="AlphaFoldDB" id="A0A5B7X8A5"/>
<dbReference type="PROSITE" id="PS51409">
    <property type="entry name" value="ARGINASE_2"/>
    <property type="match status" value="1"/>
</dbReference>
<feature type="binding site" evidence="5">
    <location>
        <position position="177"/>
    </location>
    <ligand>
        <name>Mn(2+)</name>
        <dbReference type="ChEBI" id="CHEBI:29035"/>
        <label>1</label>
    </ligand>
</feature>
<dbReference type="GO" id="GO:0008783">
    <property type="term" value="F:agmatinase activity"/>
    <property type="evidence" value="ECO:0007669"/>
    <property type="project" value="TreeGrafter"/>
</dbReference>
<dbReference type="GO" id="GO:0006547">
    <property type="term" value="P:L-histidine metabolic process"/>
    <property type="evidence" value="ECO:0007669"/>
    <property type="project" value="UniProtKB-KW"/>
</dbReference>
<keyword evidence="3" id="KW-0369">Histidine metabolism</keyword>
<keyword evidence="1 5" id="KW-0479">Metal-binding</keyword>
<dbReference type="CDD" id="cd09988">
    <property type="entry name" value="Formimidoylglutamase"/>
    <property type="match status" value="1"/>
</dbReference>
<evidence type="ECO:0000256" key="2">
    <source>
        <dbReference type="ARBA" id="ARBA00022801"/>
    </source>
</evidence>
<feature type="binding site" evidence="5">
    <location>
        <position position="175"/>
    </location>
    <ligand>
        <name>Mn(2+)</name>
        <dbReference type="ChEBI" id="CHEBI:29035"/>
        <label>1</label>
    </ligand>
</feature>
<dbReference type="EMBL" id="CP040812">
    <property type="protein sequence ID" value="QCY70871.1"/>
    <property type="molecule type" value="Genomic_DNA"/>
</dbReference>
<evidence type="ECO:0000313" key="7">
    <source>
        <dbReference type="EMBL" id="QCY70871.1"/>
    </source>
</evidence>
<evidence type="ECO:0000256" key="5">
    <source>
        <dbReference type="PIRSR" id="PIRSR036979-1"/>
    </source>
</evidence>